<dbReference type="EMBL" id="WIVX01000001">
    <property type="protein sequence ID" value="MQU29871.1"/>
    <property type="molecule type" value="Genomic_DNA"/>
</dbReference>
<gene>
    <name evidence="2" type="ORF">GHO30_00415</name>
</gene>
<evidence type="ECO:0000313" key="3">
    <source>
        <dbReference type="Proteomes" id="UP000470186"/>
    </source>
</evidence>
<dbReference type="Proteomes" id="UP000470186">
    <property type="component" value="Unassembled WGS sequence"/>
</dbReference>
<accession>A0A7X2CGD1</accession>
<feature type="transmembrane region" description="Helical" evidence="1">
    <location>
        <begin position="51"/>
        <end position="72"/>
    </location>
</feature>
<keyword evidence="3" id="KW-1185">Reference proteome</keyword>
<comment type="caution">
    <text evidence="2">The sequence shown here is derived from an EMBL/GenBank/DDBJ whole genome shotgun (WGS) entry which is preliminary data.</text>
</comment>
<keyword evidence="1" id="KW-1133">Transmembrane helix</keyword>
<organism evidence="2 3">
    <name type="scientific">Pseudomonas helleri</name>
    <dbReference type="NCBI Taxonomy" id="1608996"/>
    <lineage>
        <taxon>Bacteria</taxon>
        <taxon>Pseudomonadati</taxon>
        <taxon>Pseudomonadota</taxon>
        <taxon>Gammaproteobacteria</taxon>
        <taxon>Pseudomonadales</taxon>
        <taxon>Pseudomonadaceae</taxon>
        <taxon>Pseudomonas</taxon>
    </lineage>
</organism>
<keyword evidence="1" id="KW-0812">Transmembrane</keyword>
<dbReference type="RefSeq" id="WP_153350391.1">
    <property type="nucleotide sequence ID" value="NZ_WIVX01000001.1"/>
</dbReference>
<evidence type="ECO:0000256" key="1">
    <source>
        <dbReference type="SAM" id="Phobius"/>
    </source>
</evidence>
<sequence length="82" mass="8504">MDTNKVWGIILIVVGVILTLWGIGSVYSAYSVGSQMSQLGGMLGGSKMIDAMAPSKMPGLILIVLGVAAAFFGNKMLKKVSA</sequence>
<dbReference type="AlphaFoldDB" id="A0A7X2CGD1"/>
<proteinExistence type="predicted"/>
<feature type="transmembrane region" description="Helical" evidence="1">
    <location>
        <begin position="6"/>
        <end position="30"/>
    </location>
</feature>
<reference evidence="2 3" key="1">
    <citation type="submission" date="2019-10" db="EMBL/GenBank/DDBJ databases">
        <title>Evaluation of single-gene subtyping targets for Pseudomonas.</title>
        <authorList>
            <person name="Reichler S.J."/>
            <person name="Orsi R.H."/>
            <person name="Wiedmann M."/>
            <person name="Martin N.H."/>
            <person name="Murphy S.I."/>
        </authorList>
    </citation>
    <scope>NUCLEOTIDE SEQUENCE [LARGE SCALE GENOMIC DNA]</scope>
    <source>
        <strain evidence="2 3">FSL R10-2107</strain>
    </source>
</reference>
<evidence type="ECO:0000313" key="2">
    <source>
        <dbReference type="EMBL" id="MQU29871.1"/>
    </source>
</evidence>
<keyword evidence="1" id="KW-0472">Membrane</keyword>
<protein>
    <submittedName>
        <fullName evidence="2">DUF3185 family protein</fullName>
    </submittedName>
</protein>
<name>A0A7X2CGD1_9PSED</name>